<feature type="domain" description="Doubled CXXCH motif" evidence="2">
    <location>
        <begin position="221"/>
        <end position="269"/>
    </location>
</feature>
<dbReference type="InterPro" id="IPR051829">
    <property type="entry name" value="Multiheme_Cytochr_ET"/>
</dbReference>
<sequence length="354" mass="39609">MKTTTTNCRHVNKIHLIGTTVLAFFLLFSLPLLGQNGSTDNCTTNCHKRTIKKDILHGPAATDCTSCHEPNGKEHPVEDVSAFNYFAEGADLCYSCHTEHKEAHSLKYVHKPVKNGECTTCHEVHSSNNEKLVFTSAPDMCFFCHSDMDKDRATAKSVHTASFEEGACLQCHEPHASAEKKLLVDTGRTLCLNCHNKILKKEDGTLIANIEKHLSQSSYEHRALNSKCTSCHDPHLSAREKLLTEDYTAGIYVKGIEDNFALCFQCHDTDLFNLETTSTSTEFRQGDRNLHYVHVNKEKGRNCTSCHDIHAANNTKLIATTVKFGRWDMPLNYIENENGGTCATGCHKEQSYAR</sequence>
<dbReference type="Pfam" id="PF09699">
    <property type="entry name" value="Paired_CXXCH_1"/>
    <property type="match status" value="4"/>
</dbReference>
<evidence type="ECO:0000259" key="2">
    <source>
        <dbReference type="Pfam" id="PF09699"/>
    </source>
</evidence>
<feature type="domain" description="Doubled CXXCH motif" evidence="2">
    <location>
        <begin position="57"/>
        <end position="101"/>
    </location>
</feature>
<gene>
    <name evidence="3" type="ORF">V8G56_13305</name>
</gene>
<comment type="caution">
    <text evidence="3">The sequence shown here is derived from an EMBL/GenBank/DDBJ whole genome shotgun (WGS) entry which is preliminary data.</text>
</comment>
<dbReference type="InterPro" id="IPR010177">
    <property type="entry name" value="Paired_CXXCH_1"/>
</dbReference>
<feature type="domain" description="Doubled CXXCH motif" evidence="2">
    <location>
        <begin position="110"/>
        <end position="149"/>
    </location>
</feature>
<proteinExistence type="predicted"/>
<protein>
    <submittedName>
        <fullName evidence="3">Cytochrome c3 family protein</fullName>
    </submittedName>
</protein>
<keyword evidence="1" id="KW-0732">Signal</keyword>
<name>A0ABW7MST9_9FLAO</name>
<dbReference type="PANTHER" id="PTHR35038:SF6">
    <property type="entry name" value="SURFACE LOCALIZED DECAHEME CYTOCHROME C LIPOPROTEIN"/>
    <property type="match status" value="1"/>
</dbReference>
<dbReference type="PANTHER" id="PTHR35038">
    <property type="entry name" value="DISSIMILATORY SULFITE REDUCTASE SIRA"/>
    <property type="match status" value="1"/>
</dbReference>
<dbReference type="NCBIfam" id="TIGR01905">
    <property type="entry name" value="paired_CXXCH_1"/>
    <property type="match status" value="3"/>
</dbReference>
<dbReference type="SUPFAM" id="SSF48695">
    <property type="entry name" value="Multiheme cytochromes"/>
    <property type="match status" value="1"/>
</dbReference>
<dbReference type="InterPro" id="IPR036280">
    <property type="entry name" value="Multihaem_cyt_sf"/>
</dbReference>
<dbReference type="Proteomes" id="UP001610104">
    <property type="component" value="Unassembled WGS sequence"/>
</dbReference>
<evidence type="ECO:0000313" key="3">
    <source>
        <dbReference type="EMBL" id="MFH6769724.1"/>
    </source>
</evidence>
<dbReference type="RefSeq" id="WP_395438945.1">
    <property type="nucleotide sequence ID" value="NZ_JBAWKC010000004.1"/>
</dbReference>
<feature type="domain" description="Doubled CXXCH motif" evidence="2">
    <location>
        <begin position="163"/>
        <end position="197"/>
    </location>
</feature>
<reference evidence="3 4" key="1">
    <citation type="submission" date="2024-02" db="EMBL/GenBank/DDBJ databases">
        <title>A Gaetbulibacter species isolated from tidal flats and genomic insights of their niches.</title>
        <authorList>
            <person name="Ye Y."/>
        </authorList>
    </citation>
    <scope>NUCLEOTIDE SEQUENCE [LARGE SCALE GENOMIC DNA]</scope>
    <source>
        <strain evidence="3 4">KEM-8</strain>
    </source>
</reference>
<evidence type="ECO:0000256" key="1">
    <source>
        <dbReference type="ARBA" id="ARBA00022729"/>
    </source>
</evidence>
<organism evidence="3 4">
    <name type="scientific">Gaetbulibacter aquiaggeris</name>
    <dbReference type="NCBI Taxonomy" id="1735373"/>
    <lineage>
        <taxon>Bacteria</taxon>
        <taxon>Pseudomonadati</taxon>
        <taxon>Bacteroidota</taxon>
        <taxon>Flavobacteriia</taxon>
        <taxon>Flavobacteriales</taxon>
        <taxon>Flavobacteriaceae</taxon>
        <taxon>Gaetbulibacter</taxon>
    </lineage>
</organism>
<evidence type="ECO:0000313" key="4">
    <source>
        <dbReference type="Proteomes" id="UP001610104"/>
    </source>
</evidence>
<dbReference type="EMBL" id="JBAWKC010000004">
    <property type="protein sequence ID" value="MFH6769724.1"/>
    <property type="molecule type" value="Genomic_DNA"/>
</dbReference>
<dbReference type="Gene3D" id="1.10.1130.10">
    <property type="entry name" value="Flavocytochrome C3, Chain A"/>
    <property type="match status" value="1"/>
</dbReference>
<accession>A0ABW7MST9</accession>
<dbReference type="Gene3D" id="3.90.10.10">
    <property type="entry name" value="Cytochrome C3"/>
    <property type="match status" value="1"/>
</dbReference>
<keyword evidence="4" id="KW-1185">Reference proteome</keyword>